<reference evidence="1" key="1">
    <citation type="submission" date="2020-08" db="EMBL/GenBank/DDBJ databases">
        <title>Multicomponent nature underlies the extraordinary mechanical properties of spider dragline silk.</title>
        <authorList>
            <person name="Kono N."/>
            <person name="Nakamura H."/>
            <person name="Mori M."/>
            <person name="Yoshida Y."/>
            <person name="Ohtoshi R."/>
            <person name="Malay A.D."/>
            <person name="Moran D.A.P."/>
            <person name="Tomita M."/>
            <person name="Numata K."/>
            <person name="Arakawa K."/>
        </authorList>
    </citation>
    <scope>NUCLEOTIDE SEQUENCE</scope>
</reference>
<gene>
    <name evidence="1" type="ORF">NPIL_132501</name>
</gene>
<dbReference type="EMBL" id="BMAW01073846">
    <property type="protein sequence ID" value="GFT89593.1"/>
    <property type="molecule type" value="Genomic_DNA"/>
</dbReference>
<organism evidence="1 2">
    <name type="scientific">Nephila pilipes</name>
    <name type="common">Giant wood spider</name>
    <name type="synonym">Nephila maculata</name>
    <dbReference type="NCBI Taxonomy" id="299642"/>
    <lineage>
        <taxon>Eukaryota</taxon>
        <taxon>Metazoa</taxon>
        <taxon>Ecdysozoa</taxon>
        <taxon>Arthropoda</taxon>
        <taxon>Chelicerata</taxon>
        <taxon>Arachnida</taxon>
        <taxon>Araneae</taxon>
        <taxon>Araneomorphae</taxon>
        <taxon>Entelegynae</taxon>
        <taxon>Araneoidea</taxon>
        <taxon>Nephilidae</taxon>
        <taxon>Nephila</taxon>
    </lineage>
</organism>
<evidence type="ECO:0000313" key="1">
    <source>
        <dbReference type="EMBL" id="GFT89593.1"/>
    </source>
</evidence>
<name>A0A8X6PY31_NEPPI</name>
<sequence length="98" mass="11410">MVFGGETIYNHDELKDFIKKPSVNFEDLKEMFVQNPFFIPFPQKDDIDFDLNFEACILSNANVNVVDFVNGDESDEEIDDDQNQEDEILSVFFINSLF</sequence>
<comment type="caution">
    <text evidence="1">The sequence shown here is derived from an EMBL/GenBank/DDBJ whole genome shotgun (WGS) entry which is preliminary data.</text>
</comment>
<accession>A0A8X6PY31</accession>
<dbReference type="Proteomes" id="UP000887013">
    <property type="component" value="Unassembled WGS sequence"/>
</dbReference>
<keyword evidence="2" id="KW-1185">Reference proteome</keyword>
<evidence type="ECO:0000313" key="2">
    <source>
        <dbReference type="Proteomes" id="UP000887013"/>
    </source>
</evidence>
<dbReference type="OrthoDB" id="6469129at2759"/>
<dbReference type="AlphaFoldDB" id="A0A8X6PY31"/>
<proteinExistence type="predicted"/>
<protein>
    <submittedName>
        <fullName evidence="1">Uncharacterized protein</fullName>
    </submittedName>
</protein>